<dbReference type="InterPro" id="IPR051055">
    <property type="entry name" value="PIF1_helicase"/>
</dbReference>
<evidence type="ECO:0000259" key="1">
    <source>
        <dbReference type="Pfam" id="PF21530"/>
    </source>
</evidence>
<organism evidence="2 3">
    <name type="scientific">Hydra vulgaris</name>
    <name type="common">Hydra</name>
    <name type="synonym">Hydra attenuata</name>
    <dbReference type="NCBI Taxonomy" id="6087"/>
    <lineage>
        <taxon>Eukaryota</taxon>
        <taxon>Metazoa</taxon>
        <taxon>Cnidaria</taxon>
        <taxon>Hydrozoa</taxon>
        <taxon>Hydroidolina</taxon>
        <taxon>Anthoathecata</taxon>
        <taxon>Aplanulata</taxon>
        <taxon>Hydridae</taxon>
        <taxon>Hydra</taxon>
    </lineage>
</organism>
<proteinExistence type="predicted"/>
<dbReference type="PANTHER" id="PTHR47642:SF6">
    <property type="entry name" value="ATP-DEPENDENT DNA HELICASE"/>
    <property type="match status" value="1"/>
</dbReference>
<dbReference type="Proteomes" id="UP001652625">
    <property type="component" value="Chromosome 14"/>
</dbReference>
<evidence type="ECO:0000313" key="3">
    <source>
        <dbReference type="RefSeq" id="XP_065673855.1"/>
    </source>
</evidence>
<dbReference type="InterPro" id="IPR049163">
    <property type="entry name" value="Pif1-like_2B_dom"/>
</dbReference>
<sequence length="179" mass="20519">MNDIKDEGRWFHATDVIKNPNIQFTYRIPAAFHLKINAVVMLVRNINVEEGLCNGTVGTITLIENNAVWVDKHGNKVKIEPVREEILDCSHAIVASRVGLPLRLAFSFTVHKAQRSTMNKAVINFNSNAFNKTLYYVSLSRVCNINDVYIIHNNESELQKIFKNITINSDVKEFHKKYM</sequence>
<gene>
    <name evidence="3" type="primary">LOC136090809</name>
</gene>
<feature type="domain" description="DNA helicase Pif1-like 2B" evidence="1">
    <location>
        <begin position="32"/>
        <end position="61"/>
    </location>
</feature>
<dbReference type="InterPro" id="IPR027417">
    <property type="entry name" value="P-loop_NTPase"/>
</dbReference>
<dbReference type="Gene3D" id="2.30.30.940">
    <property type="match status" value="1"/>
</dbReference>
<accession>A0ABM4DHA1</accession>
<dbReference type="SUPFAM" id="SSF52540">
    <property type="entry name" value="P-loop containing nucleoside triphosphate hydrolases"/>
    <property type="match status" value="1"/>
</dbReference>
<dbReference type="RefSeq" id="XP_065673855.1">
    <property type="nucleotide sequence ID" value="XM_065817783.1"/>
</dbReference>
<dbReference type="Pfam" id="PF21530">
    <property type="entry name" value="Pif1_2B_dom"/>
    <property type="match status" value="1"/>
</dbReference>
<keyword evidence="2" id="KW-1185">Reference proteome</keyword>
<dbReference type="GeneID" id="136090809"/>
<dbReference type="Gene3D" id="3.40.50.300">
    <property type="entry name" value="P-loop containing nucleotide triphosphate hydrolases"/>
    <property type="match status" value="1"/>
</dbReference>
<name>A0ABM4DHA1_HYDVU</name>
<evidence type="ECO:0000313" key="2">
    <source>
        <dbReference type="Proteomes" id="UP001652625"/>
    </source>
</evidence>
<protein>
    <submittedName>
        <fullName evidence="3">ATP-dependent DNA helicase pif1-like</fullName>
    </submittedName>
</protein>
<reference evidence="3" key="1">
    <citation type="submission" date="2025-08" db="UniProtKB">
        <authorList>
            <consortium name="RefSeq"/>
        </authorList>
    </citation>
    <scope>IDENTIFICATION</scope>
</reference>
<dbReference type="PANTHER" id="PTHR47642">
    <property type="entry name" value="ATP-DEPENDENT DNA HELICASE"/>
    <property type="match status" value="1"/>
</dbReference>